<dbReference type="PANTHER" id="PTHR35866">
    <property type="entry name" value="PUTATIVE-RELATED"/>
    <property type="match status" value="1"/>
</dbReference>
<evidence type="ECO:0000313" key="2">
    <source>
        <dbReference type="Proteomes" id="UP000644507"/>
    </source>
</evidence>
<gene>
    <name evidence="1" type="ORF">GCM10007100_38120</name>
</gene>
<comment type="caution">
    <text evidence="1">The sequence shown here is derived from an EMBL/GenBank/DDBJ whole genome shotgun (WGS) entry which is preliminary data.</text>
</comment>
<dbReference type="InterPro" id="IPR005358">
    <property type="entry name" value="Puta_zinc/iron-chelating_dom"/>
</dbReference>
<dbReference type="EMBL" id="BMXI01000021">
    <property type="protein sequence ID" value="GHC66575.1"/>
    <property type="molecule type" value="Genomic_DNA"/>
</dbReference>
<protein>
    <recommendedName>
        <fullName evidence="3">Zinc/iron-chelating domain-containing protein</fullName>
    </recommendedName>
</protein>
<dbReference type="AlphaFoldDB" id="A0A918WPW3"/>
<accession>A0A918WPW3</accession>
<keyword evidence="2" id="KW-1185">Reference proteome</keyword>
<dbReference type="PANTHER" id="PTHR35866:SF1">
    <property type="entry name" value="YKGJ FAMILY CYSTEINE CLUSTER PROTEIN"/>
    <property type="match status" value="1"/>
</dbReference>
<evidence type="ECO:0008006" key="3">
    <source>
        <dbReference type="Google" id="ProtNLM"/>
    </source>
</evidence>
<reference evidence="1" key="1">
    <citation type="journal article" date="2014" name="Int. J. Syst. Evol. Microbiol.">
        <title>Complete genome sequence of Corynebacterium casei LMG S-19264T (=DSM 44701T), isolated from a smear-ripened cheese.</title>
        <authorList>
            <consortium name="US DOE Joint Genome Institute (JGI-PGF)"/>
            <person name="Walter F."/>
            <person name="Albersmeier A."/>
            <person name="Kalinowski J."/>
            <person name="Ruckert C."/>
        </authorList>
    </citation>
    <scope>NUCLEOTIDE SEQUENCE</scope>
    <source>
        <strain evidence="1">KCTC 12988</strain>
    </source>
</reference>
<proteinExistence type="predicted"/>
<organism evidence="1 2">
    <name type="scientific">Roseibacillus persicicus</name>
    <dbReference type="NCBI Taxonomy" id="454148"/>
    <lineage>
        <taxon>Bacteria</taxon>
        <taxon>Pseudomonadati</taxon>
        <taxon>Verrucomicrobiota</taxon>
        <taxon>Verrucomicrobiia</taxon>
        <taxon>Verrucomicrobiales</taxon>
        <taxon>Verrucomicrobiaceae</taxon>
        <taxon>Roseibacillus</taxon>
    </lineage>
</organism>
<sequence>MAAATHKGVYYVCQRCTACCKWPGDVILEEGEAEKIAEYLGMEVEAFIQEHTHLSENRKHLSLMENPDHSCVWLKGEDCTLQEVKPRQCAGFPNEWNFKGWKKYCEAIPVPIEQKPGAVSKS</sequence>
<dbReference type="Proteomes" id="UP000644507">
    <property type="component" value="Unassembled WGS sequence"/>
</dbReference>
<name>A0A918WPW3_9BACT</name>
<evidence type="ECO:0000313" key="1">
    <source>
        <dbReference type="EMBL" id="GHC66575.1"/>
    </source>
</evidence>
<reference evidence="1" key="2">
    <citation type="submission" date="2020-09" db="EMBL/GenBank/DDBJ databases">
        <authorList>
            <person name="Sun Q."/>
            <person name="Kim S."/>
        </authorList>
    </citation>
    <scope>NUCLEOTIDE SEQUENCE</scope>
    <source>
        <strain evidence="1">KCTC 12988</strain>
    </source>
</reference>
<dbReference type="Pfam" id="PF03692">
    <property type="entry name" value="CxxCxxCC"/>
    <property type="match status" value="1"/>
</dbReference>
<dbReference type="RefSeq" id="WP_189573976.1">
    <property type="nucleotide sequence ID" value="NZ_BMXI01000021.1"/>
</dbReference>